<name>A0A9J7ISZ2_SPOLT</name>
<gene>
    <name evidence="9" type="primary">LOC111355192</name>
</gene>
<dbReference type="Pfam" id="PF00795">
    <property type="entry name" value="CN_hydrolase"/>
    <property type="match status" value="1"/>
</dbReference>
<dbReference type="InterPro" id="IPR036526">
    <property type="entry name" value="C-N_Hydrolase_sf"/>
</dbReference>
<dbReference type="InterPro" id="IPR045254">
    <property type="entry name" value="Nit1/2_C-N_Hydrolase"/>
</dbReference>
<dbReference type="PROSITE" id="PS50263">
    <property type="entry name" value="CN_HYDROLASE"/>
    <property type="match status" value="1"/>
</dbReference>
<comment type="catalytic activity">
    <reaction evidence="6">
        <text>2-oxosuccinamate + H2O = oxaloacetate + NH4(+)</text>
        <dbReference type="Rhea" id="RHEA:59412"/>
        <dbReference type="ChEBI" id="CHEBI:15377"/>
        <dbReference type="ChEBI" id="CHEBI:16452"/>
        <dbReference type="ChEBI" id="CHEBI:28938"/>
        <dbReference type="ChEBI" id="CHEBI:57735"/>
        <dbReference type="EC" id="3.5.1.3"/>
    </reaction>
    <physiologicalReaction direction="left-to-right" evidence="6">
        <dbReference type="Rhea" id="RHEA:59413"/>
    </physiologicalReaction>
</comment>
<dbReference type="GO" id="GO:0050152">
    <property type="term" value="F:omega-amidase activity"/>
    <property type="evidence" value="ECO:0007669"/>
    <property type="project" value="UniProtKB-EC"/>
</dbReference>
<dbReference type="CDD" id="cd07572">
    <property type="entry name" value="nit"/>
    <property type="match status" value="1"/>
</dbReference>
<protein>
    <recommendedName>
        <fullName evidence="4">omega-amidase</fullName>
        <ecNumber evidence="4">3.5.1.3</ecNumber>
    </recommendedName>
    <alternativeName>
        <fullName evidence="5">Nitrilase homolog 2</fullName>
    </alternativeName>
</protein>
<evidence type="ECO:0000256" key="4">
    <source>
        <dbReference type="ARBA" id="ARBA00039118"/>
    </source>
</evidence>
<dbReference type="GO" id="GO:0006107">
    <property type="term" value="P:oxaloacetate metabolic process"/>
    <property type="evidence" value="ECO:0007669"/>
    <property type="project" value="TreeGrafter"/>
</dbReference>
<evidence type="ECO:0000256" key="6">
    <source>
        <dbReference type="ARBA" id="ARBA00048745"/>
    </source>
</evidence>
<dbReference type="Proteomes" id="UP000301870">
    <property type="component" value="Chromosome 20"/>
</dbReference>
<proteinExistence type="inferred from homology"/>
<dbReference type="EC" id="3.5.1.3" evidence="4"/>
<dbReference type="OrthoDB" id="10250282at2759"/>
<evidence type="ECO:0000256" key="5">
    <source>
        <dbReference type="ARBA" id="ARBA00041576"/>
    </source>
</evidence>
<evidence type="ECO:0000256" key="1">
    <source>
        <dbReference type="ARBA" id="ARBA00010613"/>
    </source>
</evidence>
<dbReference type="SUPFAM" id="SSF56317">
    <property type="entry name" value="Carbon-nitrogen hydrolase"/>
    <property type="match status" value="1"/>
</dbReference>
<evidence type="ECO:0000256" key="2">
    <source>
        <dbReference type="ARBA" id="ARBA00022801"/>
    </source>
</evidence>
<dbReference type="PANTHER" id="PTHR23088">
    <property type="entry name" value="NITRILASE-RELATED"/>
    <property type="match status" value="1"/>
</dbReference>
<dbReference type="GeneID" id="111355192"/>
<organism evidence="8 9">
    <name type="scientific">Spodoptera litura</name>
    <name type="common">Asian cotton leafworm</name>
    <dbReference type="NCBI Taxonomy" id="69820"/>
    <lineage>
        <taxon>Eukaryota</taxon>
        <taxon>Metazoa</taxon>
        <taxon>Ecdysozoa</taxon>
        <taxon>Arthropoda</taxon>
        <taxon>Hexapoda</taxon>
        <taxon>Insecta</taxon>
        <taxon>Pterygota</taxon>
        <taxon>Neoptera</taxon>
        <taxon>Endopterygota</taxon>
        <taxon>Lepidoptera</taxon>
        <taxon>Glossata</taxon>
        <taxon>Ditrysia</taxon>
        <taxon>Noctuoidea</taxon>
        <taxon>Noctuidae</taxon>
        <taxon>Amphipyrinae</taxon>
        <taxon>Spodoptera</taxon>
    </lineage>
</organism>
<dbReference type="RefSeq" id="XP_022824729.1">
    <property type="nucleotide sequence ID" value="XM_022968961.1"/>
</dbReference>
<sequence>MSASTSATDAVHPRFLEKPVVNVGVGGLKVVLVQLAVGMDKHQNVTEAVKQIHLAKANGAHLVALPEFFNAPYGTKYFAKYAESVPDGESCLALKRAAQEAGVYVVGGTMPERCGDKLYNTCTVWDCAGDLVAQHRKVHLFDIDIPGKIRFKESDVLTAGDSITTFDCYGVKIGLGICYDLRFFEMAQLMAKEGCSMLIYPGAFNMATGPCHWELLGRARANDLQLWVALVSPARDAAADYVAWGHSMLINPWGAVVAELDEKPGQLCGTVDLDPLEQVRSQIPIRAQRRTDLYDTVSYTKRTIILTD</sequence>
<evidence type="ECO:0000313" key="8">
    <source>
        <dbReference type="Proteomes" id="UP000301870"/>
    </source>
</evidence>
<evidence type="ECO:0000259" key="7">
    <source>
        <dbReference type="PROSITE" id="PS50263"/>
    </source>
</evidence>
<comment type="similarity">
    <text evidence="1">Belongs to the carbon-nitrogen hydrolase superfamily. NIT1/NIT2 family.</text>
</comment>
<feature type="domain" description="CN hydrolase" evidence="7">
    <location>
        <begin position="28"/>
        <end position="273"/>
    </location>
</feature>
<evidence type="ECO:0000256" key="3">
    <source>
        <dbReference type="ARBA" id="ARBA00036637"/>
    </source>
</evidence>
<dbReference type="PANTHER" id="PTHR23088:SF30">
    <property type="entry name" value="OMEGA-AMIDASE NIT2"/>
    <property type="match status" value="1"/>
</dbReference>
<dbReference type="GO" id="GO:0006528">
    <property type="term" value="P:asparagine metabolic process"/>
    <property type="evidence" value="ECO:0007669"/>
    <property type="project" value="TreeGrafter"/>
</dbReference>
<dbReference type="GO" id="GO:0005739">
    <property type="term" value="C:mitochondrion"/>
    <property type="evidence" value="ECO:0007669"/>
    <property type="project" value="TreeGrafter"/>
</dbReference>
<accession>A0A9J7ISZ2</accession>
<keyword evidence="2" id="KW-0378">Hydrolase</keyword>
<dbReference type="Gene3D" id="3.60.110.10">
    <property type="entry name" value="Carbon-nitrogen hydrolase"/>
    <property type="match status" value="1"/>
</dbReference>
<dbReference type="KEGG" id="sliu:111355192"/>
<dbReference type="InterPro" id="IPR003010">
    <property type="entry name" value="C-N_Hydrolase"/>
</dbReference>
<dbReference type="FunFam" id="3.60.110.10:FF:000002">
    <property type="entry name" value="Nitrilase family member 2"/>
    <property type="match status" value="1"/>
</dbReference>
<dbReference type="GO" id="GO:0006541">
    <property type="term" value="P:glutamine metabolic process"/>
    <property type="evidence" value="ECO:0007669"/>
    <property type="project" value="TreeGrafter"/>
</dbReference>
<reference evidence="9" key="1">
    <citation type="submission" date="2025-08" db="UniProtKB">
        <authorList>
            <consortium name="RefSeq"/>
        </authorList>
    </citation>
    <scope>IDENTIFICATION</scope>
    <source>
        <strain evidence="9">Ishihara</strain>
        <tissue evidence="9">Whole body</tissue>
    </source>
</reference>
<comment type="catalytic activity">
    <reaction evidence="3">
        <text>2-oxoglutaramate + H2O = 2-oxoglutarate + NH4(+)</text>
        <dbReference type="Rhea" id="RHEA:32963"/>
        <dbReference type="ChEBI" id="CHEBI:15377"/>
        <dbReference type="ChEBI" id="CHEBI:16769"/>
        <dbReference type="ChEBI" id="CHEBI:16810"/>
        <dbReference type="ChEBI" id="CHEBI:28938"/>
        <dbReference type="EC" id="3.5.1.3"/>
    </reaction>
    <physiologicalReaction direction="left-to-right" evidence="3">
        <dbReference type="Rhea" id="RHEA:32964"/>
    </physiologicalReaction>
</comment>
<evidence type="ECO:0000313" key="9">
    <source>
        <dbReference type="RefSeq" id="XP_022824729.1"/>
    </source>
</evidence>
<dbReference type="AlphaFoldDB" id="A0A9J7ISZ2"/>
<keyword evidence="8" id="KW-1185">Reference proteome</keyword>